<organism evidence="1">
    <name type="scientific">Sarcoptes scabiei</name>
    <name type="common">Itch mite</name>
    <name type="synonym">Acarus scabiei</name>
    <dbReference type="NCBI Taxonomy" id="52283"/>
    <lineage>
        <taxon>Eukaryota</taxon>
        <taxon>Metazoa</taxon>
        <taxon>Ecdysozoa</taxon>
        <taxon>Arthropoda</taxon>
        <taxon>Chelicerata</taxon>
        <taxon>Arachnida</taxon>
        <taxon>Acari</taxon>
        <taxon>Acariformes</taxon>
        <taxon>Sarcoptiformes</taxon>
        <taxon>Astigmata</taxon>
        <taxon>Psoroptidia</taxon>
        <taxon>Sarcoptoidea</taxon>
        <taxon>Sarcoptidae</taxon>
        <taxon>Sarcoptinae</taxon>
        <taxon>Sarcoptes</taxon>
    </lineage>
</organism>
<sequence length="289" mass="33614">MNTKFSRIKSHIEEITYKILTKELKNHKKFQRFQKEAQQILAFLDEKENEKIEVYDFHNDITSLNSWSCRSYLSYQIVLKQIDLKLDPTQTNQLIALFLPKPLNKRQSIHCSFLISTALSLEAYLLLDCLSVYVLDCDLINILPQPLPSDLARKAPKFCSALISRGHFNIHQSGKENLSSWLQILSKSAEEKSIVLNHAIRYLFNERPEDYDLEYNILNIIHQKKCQLLNNHFLVDMASSVCKNSQLSERFILILIVASNHETCSLTNQLQNILKDKFSSLRADDKLNR</sequence>
<dbReference type="AlphaFoldDB" id="A0A834R563"/>
<dbReference type="EMBL" id="WVUK01000061">
    <property type="protein sequence ID" value="KAF7491124.1"/>
    <property type="molecule type" value="Genomic_DNA"/>
</dbReference>
<keyword evidence="3" id="KW-1185">Reference proteome</keyword>
<protein>
    <submittedName>
        <fullName evidence="1 2">Uncharacterized protein</fullName>
    </submittedName>
</protein>
<proteinExistence type="predicted"/>
<gene>
    <name evidence="1" type="ORF">SSS_2363</name>
</gene>
<dbReference type="OrthoDB" id="10505911at2759"/>
<name>A0A834R563_SARSC</name>
<dbReference type="Proteomes" id="UP000070412">
    <property type="component" value="Unassembled WGS sequence"/>
</dbReference>
<reference evidence="2" key="3">
    <citation type="submission" date="2022-06" db="UniProtKB">
        <authorList>
            <consortium name="EnsemblMetazoa"/>
        </authorList>
    </citation>
    <scope>IDENTIFICATION</scope>
</reference>
<evidence type="ECO:0000313" key="2">
    <source>
        <dbReference type="EnsemblMetazoa" id="KAF7491124.1"/>
    </source>
</evidence>
<reference evidence="3" key="1">
    <citation type="journal article" date="2020" name="PLoS Negl. Trop. Dis.">
        <title>High-quality nuclear genome for Sarcoptes scabiei-A critical resource for a neglected parasite.</title>
        <authorList>
            <person name="Korhonen P.K."/>
            <person name="Gasser R.B."/>
            <person name="Ma G."/>
            <person name="Wang T."/>
            <person name="Stroehlein A.J."/>
            <person name="Young N.D."/>
            <person name="Ang C.S."/>
            <person name="Fernando D.D."/>
            <person name="Lu H.C."/>
            <person name="Taylor S."/>
            <person name="Reynolds S.L."/>
            <person name="Mofiz E."/>
            <person name="Najaraj S.H."/>
            <person name="Gowda H."/>
            <person name="Madugundu A."/>
            <person name="Renuse S."/>
            <person name="Holt D."/>
            <person name="Pandey A."/>
            <person name="Papenfuss A.T."/>
            <person name="Fischer K."/>
        </authorList>
    </citation>
    <scope>NUCLEOTIDE SEQUENCE [LARGE SCALE GENOMIC DNA]</scope>
</reference>
<evidence type="ECO:0000313" key="3">
    <source>
        <dbReference type="Proteomes" id="UP000070412"/>
    </source>
</evidence>
<dbReference type="EnsemblMetazoa" id="SSS_2363s_mrna">
    <property type="protein sequence ID" value="KAF7491124.1"/>
    <property type="gene ID" value="SSS_2363"/>
</dbReference>
<evidence type="ECO:0000313" key="1">
    <source>
        <dbReference type="EMBL" id="KAF7491124.1"/>
    </source>
</evidence>
<accession>A0A834R563</accession>
<reference evidence="1" key="2">
    <citation type="submission" date="2020-01" db="EMBL/GenBank/DDBJ databases">
        <authorList>
            <person name="Korhonen P.K.K."/>
            <person name="Guangxu M.G."/>
            <person name="Wang T.W."/>
            <person name="Stroehlein A.J.S."/>
            <person name="Young N.D."/>
            <person name="Ang C.-S.A."/>
            <person name="Fernando D.W.F."/>
            <person name="Lu H.L."/>
            <person name="Taylor S.T."/>
            <person name="Ehtesham M.E.M."/>
            <person name="Najaraj S.H.N."/>
            <person name="Harsha G.H.G."/>
            <person name="Madugundu A.M."/>
            <person name="Renuse S.R."/>
            <person name="Holt D.H."/>
            <person name="Pandey A.P."/>
            <person name="Papenfuss A.P."/>
            <person name="Gasser R.B.G."/>
            <person name="Fischer K.F."/>
        </authorList>
    </citation>
    <scope>NUCLEOTIDE SEQUENCE</scope>
    <source>
        <strain evidence="1">SSS_KF_BRIS2020</strain>
    </source>
</reference>